<proteinExistence type="predicted"/>
<evidence type="ECO:0000313" key="2">
    <source>
        <dbReference type="Proteomes" id="UP000185557"/>
    </source>
</evidence>
<comment type="caution">
    <text evidence="1">The sequence shown here is derived from an EMBL/GenBank/DDBJ whole genome shotgun (WGS) entry which is preliminary data.</text>
</comment>
<reference evidence="1 2" key="1">
    <citation type="submission" date="2016-11" db="EMBL/GenBank/DDBJ databases">
        <title>Draft Genome Sequences of Nine Cyanobacterial Strains from Diverse Habitats.</title>
        <authorList>
            <person name="Zhu T."/>
            <person name="Hou S."/>
            <person name="Lu X."/>
            <person name="Hess W.R."/>
        </authorList>
    </citation>
    <scope>NUCLEOTIDE SEQUENCE [LARGE SCALE GENOMIC DNA]</scope>
    <source>
        <strain evidence="1 2">NIES-30</strain>
    </source>
</reference>
<name>A0A1U7IYY6_9CYAN</name>
<gene>
    <name evidence="1" type="ORF">NIES30_23520</name>
</gene>
<sequence length="82" mass="9382">MTSPILLANPDNQPGREWVRHILLGSPNAVEQTVFLLHVLNYIEQARWSQEIYVPENGLTITPRQGEVMRYLVKLVSENPLS</sequence>
<organism evidence="1 2">
    <name type="scientific">Phormidium tenue NIES-30</name>
    <dbReference type="NCBI Taxonomy" id="549789"/>
    <lineage>
        <taxon>Bacteria</taxon>
        <taxon>Bacillati</taxon>
        <taxon>Cyanobacteriota</taxon>
        <taxon>Cyanophyceae</taxon>
        <taxon>Oscillatoriophycideae</taxon>
        <taxon>Oscillatoriales</taxon>
        <taxon>Oscillatoriaceae</taxon>
        <taxon>Phormidium</taxon>
    </lineage>
</organism>
<accession>A0A1U7IYY6</accession>
<keyword evidence="2" id="KW-1185">Reference proteome</keyword>
<dbReference type="AlphaFoldDB" id="A0A1U7IYY6"/>
<protein>
    <submittedName>
        <fullName evidence="1">Uncharacterized protein</fullName>
    </submittedName>
</protein>
<dbReference type="EMBL" id="MRCG01000026">
    <property type="protein sequence ID" value="OKH44122.1"/>
    <property type="molecule type" value="Genomic_DNA"/>
</dbReference>
<dbReference type="Proteomes" id="UP000185557">
    <property type="component" value="Unassembled WGS sequence"/>
</dbReference>
<evidence type="ECO:0000313" key="1">
    <source>
        <dbReference type="EMBL" id="OKH44122.1"/>
    </source>
</evidence>